<dbReference type="OrthoDB" id="1868004at2759"/>
<evidence type="ECO:0000256" key="4">
    <source>
        <dbReference type="ARBA" id="ARBA00023163"/>
    </source>
</evidence>
<evidence type="ECO:0000313" key="6">
    <source>
        <dbReference type="EMBL" id="CAD6232137.1"/>
    </source>
</evidence>
<sequence length="422" mass="45886">MMQQPQAHASALAVAPSASAVAQTVAHPQDPAGGDAPPKQVAQAMERLGRAGRLIADIRLGADRLLEALFVAGGAPPYSVHQHVDRMERVIVKEEAAMRLHFQDLRALGRYQPPASPPALTPPFSLPSRSGRLGRQLEESGVLNGALKARGNSWGLHMPLVCPDGAVVAYAWKRQLAGQAGASAVDRTRLALKAFTDQKRRFFPHLEDEVLSHLHDGEPGVTKKPKLIASNGDLEEKSLSEILKNLENEVPNMKIFTYWHLDWSKRASSLASLMDDDFVDPSKELNLQNMGKSRSGALTTAIDQVAVIELLVPSIFRAVVSLHPAGSTDPDAVAFFSSTEGGSYLHARGTSVHHVFKHVKEHADKALQYFISVEPSKALSLLLRWIASYQTLFTKQMRTAFDDGQVLGFAIASCPPPLSPDF</sequence>
<comment type="subcellular location">
    <subcellularLocation>
        <location evidence="1">Nucleus</location>
    </subcellularLocation>
</comment>
<dbReference type="PANTHER" id="PTHR13130">
    <property type="entry name" value="34 KDA TRANSCRIPTIONAL CO-ACTIVATOR-RELATED"/>
    <property type="match status" value="1"/>
</dbReference>
<dbReference type="GO" id="GO:0006357">
    <property type="term" value="P:regulation of transcription by RNA polymerase II"/>
    <property type="evidence" value="ECO:0007669"/>
    <property type="project" value="TreeGrafter"/>
</dbReference>
<dbReference type="AlphaFoldDB" id="A0A811NYU5"/>
<reference evidence="6" key="1">
    <citation type="submission" date="2020-10" db="EMBL/GenBank/DDBJ databases">
        <authorList>
            <person name="Han B."/>
            <person name="Lu T."/>
            <person name="Zhao Q."/>
            <person name="Huang X."/>
            <person name="Zhao Y."/>
        </authorList>
    </citation>
    <scope>NUCLEOTIDE SEQUENCE</scope>
</reference>
<dbReference type="InterPro" id="IPR021627">
    <property type="entry name" value="Mediator_Med27"/>
</dbReference>
<evidence type="ECO:0000256" key="3">
    <source>
        <dbReference type="ARBA" id="ARBA00023015"/>
    </source>
</evidence>
<protein>
    <recommendedName>
        <fullName evidence="8">Mediator of RNA polymerase II transcription subunit 27</fullName>
    </recommendedName>
</protein>
<dbReference type="GO" id="GO:0016592">
    <property type="term" value="C:mediator complex"/>
    <property type="evidence" value="ECO:0007669"/>
    <property type="project" value="InterPro"/>
</dbReference>
<keyword evidence="3" id="KW-0805">Transcription regulation</keyword>
<evidence type="ECO:0000256" key="1">
    <source>
        <dbReference type="ARBA" id="ARBA00004123"/>
    </source>
</evidence>
<dbReference type="EMBL" id="CAJGYO010000005">
    <property type="protein sequence ID" value="CAD6232137.1"/>
    <property type="molecule type" value="Genomic_DNA"/>
</dbReference>
<evidence type="ECO:0000313" key="7">
    <source>
        <dbReference type="Proteomes" id="UP000604825"/>
    </source>
</evidence>
<gene>
    <name evidence="6" type="ORF">NCGR_LOCUS21874</name>
</gene>
<accession>A0A811NYU5</accession>
<evidence type="ECO:0000256" key="2">
    <source>
        <dbReference type="ARBA" id="ARBA00008048"/>
    </source>
</evidence>
<keyword evidence="5" id="KW-0539">Nucleus</keyword>
<evidence type="ECO:0000256" key="5">
    <source>
        <dbReference type="ARBA" id="ARBA00023242"/>
    </source>
</evidence>
<keyword evidence="7" id="KW-1185">Reference proteome</keyword>
<keyword evidence="4" id="KW-0804">Transcription</keyword>
<name>A0A811NYU5_9POAL</name>
<dbReference type="GO" id="GO:0003713">
    <property type="term" value="F:transcription coactivator activity"/>
    <property type="evidence" value="ECO:0007669"/>
    <property type="project" value="TreeGrafter"/>
</dbReference>
<proteinExistence type="inferred from homology"/>
<evidence type="ECO:0008006" key="8">
    <source>
        <dbReference type="Google" id="ProtNLM"/>
    </source>
</evidence>
<dbReference type="PANTHER" id="PTHR13130:SF4">
    <property type="entry name" value="MEDIATOR OF RNA POLYMERASE II TRANSCRIPTION SUBUNIT 27"/>
    <property type="match status" value="1"/>
</dbReference>
<organism evidence="6 7">
    <name type="scientific">Miscanthus lutarioriparius</name>
    <dbReference type="NCBI Taxonomy" id="422564"/>
    <lineage>
        <taxon>Eukaryota</taxon>
        <taxon>Viridiplantae</taxon>
        <taxon>Streptophyta</taxon>
        <taxon>Embryophyta</taxon>
        <taxon>Tracheophyta</taxon>
        <taxon>Spermatophyta</taxon>
        <taxon>Magnoliopsida</taxon>
        <taxon>Liliopsida</taxon>
        <taxon>Poales</taxon>
        <taxon>Poaceae</taxon>
        <taxon>PACMAD clade</taxon>
        <taxon>Panicoideae</taxon>
        <taxon>Andropogonodae</taxon>
        <taxon>Andropogoneae</taxon>
        <taxon>Saccharinae</taxon>
        <taxon>Miscanthus</taxon>
    </lineage>
</organism>
<dbReference type="Proteomes" id="UP000604825">
    <property type="component" value="Unassembled WGS sequence"/>
</dbReference>
<comment type="similarity">
    <text evidence="2">Belongs to the Mediator complex subunit 27 family.</text>
</comment>
<dbReference type="Pfam" id="PF11571">
    <property type="entry name" value="Med27"/>
    <property type="match status" value="1"/>
</dbReference>
<comment type="caution">
    <text evidence="6">The sequence shown here is derived from an EMBL/GenBank/DDBJ whole genome shotgun (WGS) entry which is preliminary data.</text>
</comment>